<keyword evidence="9" id="KW-1185">Reference proteome</keyword>
<evidence type="ECO:0000313" key="6">
    <source>
        <dbReference type="EMBL" id="KAE9178960.1"/>
    </source>
</evidence>
<sequence>MNSWMAWRCWSWVAELSSDVMTNSPDTAARRCSACHSTVVRWGNVVCSRVIAGATEGVPSLISNLVIGRTTKCYQVKRGKKYRH</sequence>
<evidence type="ECO:0000313" key="3">
    <source>
        <dbReference type="EMBL" id="KAE9068973.1"/>
    </source>
</evidence>
<dbReference type="EMBL" id="QXGB01003564">
    <property type="protein sequence ID" value="KAE9170110.1"/>
    <property type="molecule type" value="Genomic_DNA"/>
</dbReference>
<dbReference type="Proteomes" id="UP000433483">
    <property type="component" value="Unassembled WGS sequence"/>
</dbReference>
<evidence type="ECO:0000313" key="2">
    <source>
        <dbReference type="EMBL" id="KAE8921719.1"/>
    </source>
</evidence>
<organism evidence="3 13">
    <name type="scientific">Phytophthora fragariae</name>
    <dbReference type="NCBI Taxonomy" id="53985"/>
    <lineage>
        <taxon>Eukaryota</taxon>
        <taxon>Sar</taxon>
        <taxon>Stramenopiles</taxon>
        <taxon>Oomycota</taxon>
        <taxon>Peronosporomycetes</taxon>
        <taxon>Peronosporales</taxon>
        <taxon>Peronosporaceae</taxon>
        <taxon>Phytophthora</taxon>
    </lineage>
</organism>
<reference evidence="8 9" key="1">
    <citation type="submission" date="2018-08" db="EMBL/GenBank/DDBJ databases">
        <title>Genomic investigation of the strawberry pathogen Phytophthora fragariae indicates pathogenicity is determined by transcriptional variation in three key races.</title>
        <authorList>
            <person name="Adams T.M."/>
            <person name="Armitage A.D."/>
            <person name="Sobczyk M.K."/>
            <person name="Bates H.J."/>
            <person name="Dunwell J.M."/>
            <person name="Nellist C.F."/>
            <person name="Harrison R.J."/>
        </authorList>
    </citation>
    <scope>NUCLEOTIDE SEQUENCE [LARGE SCALE GENOMIC DNA]</scope>
    <source>
        <strain evidence="7 10">A4</strain>
        <strain evidence="6 11">BC-1</strain>
        <strain evidence="5 9">NOV-27</strain>
        <strain evidence="4 12">NOV-5</strain>
        <strain evidence="3 13">NOV-71</strain>
        <strain evidence="2 8">NOV-9</strain>
    </source>
</reference>
<accession>A0A6A3Q5C5</accession>
<evidence type="ECO:0000313" key="8">
    <source>
        <dbReference type="Proteomes" id="UP000429523"/>
    </source>
</evidence>
<evidence type="ECO:0000313" key="11">
    <source>
        <dbReference type="Proteomes" id="UP000440367"/>
    </source>
</evidence>
<comment type="caution">
    <text evidence="3">The sequence shown here is derived from an EMBL/GenBank/DDBJ whole genome shotgun (WGS) entry which is preliminary data.</text>
</comment>
<feature type="chain" id="PRO_5036380405" description="Secreted protein" evidence="1">
    <location>
        <begin position="23"/>
        <end position="84"/>
    </location>
</feature>
<evidence type="ECO:0000313" key="9">
    <source>
        <dbReference type="Proteomes" id="UP000433483"/>
    </source>
</evidence>
<protein>
    <recommendedName>
        <fullName evidence="14">Secreted protein</fullName>
    </recommendedName>
</protein>
<gene>
    <name evidence="7" type="ORF">PF001_g27075</name>
    <name evidence="6" type="ORF">PF002_g27940</name>
    <name evidence="5" type="ORF">PF005_g27689</name>
    <name evidence="4" type="ORF">PF006_g26915</name>
    <name evidence="3" type="ORF">PF007_g27492</name>
    <name evidence="2" type="ORF">PF009_g28007</name>
</gene>
<dbReference type="Proteomes" id="UP000440732">
    <property type="component" value="Unassembled WGS sequence"/>
</dbReference>
<dbReference type="Proteomes" id="UP000440367">
    <property type="component" value="Unassembled WGS sequence"/>
</dbReference>
<evidence type="ECO:0000313" key="10">
    <source>
        <dbReference type="Proteomes" id="UP000437068"/>
    </source>
</evidence>
<evidence type="ECO:0008006" key="14">
    <source>
        <dbReference type="Google" id="ProtNLM"/>
    </source>
</evidence>
<dbReference type="Proteomes" id="UP000437068">
    <property type="component" value="Unassembled WGS sequence"/>
</dbReference>
<dbReference type="AlphaFoldDB" id="A0A6A3Q5C5"/>
<evidence type="ECO:0000313" key="12">
    <source>
        <dbReference type="Proteomes" id="UP000440732"/>
    </source>
</evidence>
<evidence type="ECO:0000256" key="1">
    <source>
        <dbReference type="SAM" id="SignalP"/>
    </source>
</evidence>
<dbReference type="Proteomes" id="UP000441208">
    <property type="component" value="Unassembled WGS sequence"/>
</dbReference>
<evidence type="ECO:0000313" key="7">
    <source>
        <dbReference type="EMBL" id="KAE9274406.1"/>
    </source>
</evidence>
<proteinExistence type="predicted"/>
<dbReference type="EMBL" id="QXGD01003286">
    <property type="protein sequence ID" value="KAE9178960.1"/>
    <property type="molecule type" value="Genomic_DNA"/>
</dbReference>
<dbReference type="EMBL" id="QXFZ01003454">
    <property type="protein sequence ID" value="KAE9068973.1"/>
    <property type="molecule type" value="Genomic_DNA"/>
</dbReference>
<dbReference type="Proteomes" id="UP000429523">
    <property type="component" value="Unassembled WGS sequence"/>
</dbReference>
<dbReference type="EMBL" id="QXGE01003570">
    <property type="protein sequence ID" value="KAE9274406.1"/>
    <property type="molecule type" value="Genomic_DNA"/>
</dbReference>
<feature type="signal peptide" evidence="1">
    <location>
        <begin position="1"/>
        <end position="22"/>
    </location>
</feature>
<evidence type="ECO:0000313" key="5">
    <source>
        <dbReference type="EMBL" id="KAE9170110.1"/>
    </source>
</evidence>
<evidence type="ECO:0000313" key="13">
    <source>
        <dbReference type="Proteomes" id="UP000441208"/>
    </source>
</evidence>
<dbReference type="EMBL" id="QXGA01003511">
    <property type="protein sequence ID" value="KAE9082386.1"/>
    <property type="molecule type" value="Genomic_DNA"/>
</dbReference>
<name>A0A6A3Q5C5_9STRA</name>
<dbReference type="EMBL" id="QXGF01003375">
    <property type="protein sequence ID" value="KAE8921719.1"/>
    <property type="molecule type" value="Genomic_DNA"/>
</dbReference>
<evidence type="ECO:0000313" key="4">
    <source>
        <dbReference type="EMBL" id="KAE9082386.1"/>
    </source>
</evidence>
<keyword evidence="1" id="KW-0732">Signal</keyword>